<proteinExistence type="predicted"/>
<accession>A0ABN9UH36</accession>
<evidence type="ECO:0000256" key="1">
    <source>
        <dbReference type="SAM" id="MobiDB-lite"/>
    </source>
</evidence>
<gene>
    <name evidence="2" type="ORF">PCOR1329_LOCUS48094</name>
</gene>
<comment type="caution">
    <text evidence="2">The sequence shown here is derived from an EMBL/GenBank/DDBJ whole genome shotgun (WGS) entry which is preliminary data.</text>
</comment>
<evidence type="ECO:0000313" key="3">
    <source>
        <dbReference type="Proteomes" id="UP001189429"/>
    </source>
</evidence>
<protein>
    <submittedName>
        <fullName evidence="2">Uncharacterized protein</fullName>
    </submittedName>
</protein>
<dbReference type="EMBL" id="CAUYUJ010015803">
    <property type="protein sequence ID" value="CAK0858247.1"/>
    <property type="molecule type" value="Genomic_DNA"/>
</dbReference>
<name>A0ABN9UH36_9DINO</name>
<feature type="compositionally biased region" description="Basic and acidic residues" evidence="1">
    <location>
        <begin position="112"/>
        <end position="128"/>
    </location>
</feature>
<feature type="region of interest" description="Disordered" evidence="1">
    <location>
        <begin position="43"/>
        <end position="128"/>
    </location>
</feature>
<dbReference type="Proteomes" id="UP001189429">
    <property type="component" value="Unassembled WGS sequence"/>
</dbReference>
<keyword evidence="3" id="KW-1185">Reference proteome</keyword>
<reference evidence="2" key="1">
    <citation type="submission" date="2023-10" db="EMBL/GenBank/DDBJ databases">
        <authorList>
            <person name="Chen Y."/>
            <person name="Shah S."/>
            <person name="Dougan E. K."/>
            <person name="Thang M."/>
            <person name="Chan C."/>
        </authorList>
    </citation>
    <scope>NUCLEOTIDE SEQUENCE [LARGE SCALE GENOMIC DNA]</scope>
</reference>
<feature type="compositionally biased region" description="Polar residues" evidence="1">
    <location>
        <begin position="84"/>
        <end position="101"/>
    </location>
</feature>
<evidence type="ECO:0000313" key="2">
    <source>
        <dbReference type="EMBL" id="CAK0858247.1"/>
    </source>
</evidence>
<organism evidence="2 3">
    <name type="scientific">Prorocentrum cordatum</name>
    <dbReference type="NCBI Taxonomy" id="2364126"/>
    <lineage>
        <taxon>Eukaryota</taxon>
        <taxon>Sar</taxon>
        <taxon>Alveolata</taxon>
        <taxon>Dinophyceae</taxon>
        <taxon>Prorocentrales</taxon>
        <taxon>Prorocentraceae</taxon>
        <taxon>Prorocentrum</taxon>
    </lineage>
</organism>
<sequence>MAGLRLPGMGPRVQTNGFAARLDKAELRANAIIGKITTSELGRASKAAAPTFCPGAPETCRPAPRDTSPQLLPPRPPRGLYSLTGYSVSGAPTSRANQKGGRTSEGSRKKRVREERGEEEQKGVRLTW</sequence>